<name>A0A9P4NZH9_9PEZI</name>
<proteinExistence type="predicted"/>
<evidence type="ECO:0000313" key="2">
    <source>
        <dbReference type="Proteomes" id="UP000800235"/>
    </source>
</evidence>
<dbReference type="AlphaFoldDB" id="A0A9P4NZH9"/>
<accession>A0A9P4NZH9</accession>
<dbReference type="EMBL" id="MU007016">
    <property type="protein sequence ID" value="KAF2434520.1"/>
    <property type="molecule type" value="Genomic_DNA"/>
</dbReference>
<dbReference type="Proteomes" id="UP000800235">
    <property type="component" value="Unassembled WGS sequence"/>
</dbReference>
<keyword evidence="2" id="KW-1185">Reference proteome</keyword>
<organism evidence="1 2">
    <name type="scientific">Tothia fuscella</name>
    <dbReference type="NCBI Taxonomy" id="1048955"/>
    <lineage>
        <taxon>Eukaryota</taxon>
        <taxon>Fungi</taxon>
        <taxon>Dikarya</taxon>
        <taxon>Ascomycota</taxon>
        <taxon>Pezizomycotina</taxon>
        <taxon>Dothideomycetes</taxon>
        <taxon>Pleosporomycetidae</taxon>
        <taxon>Venturiales</taxon>
        <taxon>Cylindrosympodiaceae</taxon>
        <taxon>Tothia</taxon>
    </lineage>
</organism>
<comment type="caution">
    <text evidence="1">The sequence shown here is derived from an EMBL/GenBank/DDBJ whole genome shotgun (WGS) entry which is preliminary data.</text>
</comment>
<sequence>MDFLNFPAEVRNMVYNAHVHPLPSPSPTLEWVMDETASGRHGSPLHFPQPHCQQTSCDVMLDEAAFTDAANFLSSCSQIKAEYEPTNEPQINMVARSWRTTQTAIWTPTSTPLRSQISDHLEVNIHISIPRFKTNEPWIMRSTVIGDFLAGSIVDTMTAWIMCRLASQGMNDQHQRLRAKKVTIRVEVKKGQEIFAVELARELDALININKLPAAAGTCPKLWERHIGTGGVVVRARNARGQWIEHVPIPATAGESWWDFGAAEDNSLQLLF</sequence>
<gene>
    <name evidence="1" type="ORF">EJ08DRAFT_675987</name>
</gene>
<reference evidence="1" key="1">
    <citation type="journal article" date="2020" name="Stud. Mycol.">
        <title>101 Dothideomycetes genomes: a test case for predicting lifestyles and emergence of pathogens.</title>
        <authorList>
            <person name="Haridas S."/>
            <person name="Albert R."/>
            <person name="Binder M."/>
            <person name="Bloem J."/>
            <person name="Labutti K."/>
            <person name="Salamov A."/>
            <person name="Andreopoulos B."/>
            <person name="Baker S."/>
            <person name="Barry K."/>
            <person name="Bills G."/>
            <person name="Bluhm B."/>
            <person name="Cannon C."/>
            <person name="Castanera R."/>
            <person name="Culley D."/>
            <person name="Daum C."/>
            <person name="Ezra D."/>
            <person name="Gonzalez J."/>
            <person name="Henrissat B."/>
            <person name="Kuo A."/>
            <person name="Liang C."/>
            <person name="Lipzen A."/>
            <person name="Lutzoni F."/>
            <person name="Magnuson J."/>
            <person name="Mondo S."/>
            <person name="Nolan M."/>
            <person name="Ohm R."/>
            <person name="Pangilinan J."/>
            <person name="Park H.-J."/>
            <person name="Ramirez L."/>
            <person name="Alfaro M."/>
            <person name="Sun H."/>
            <person name="Tritt A."/>
            <person name="Yoshinaga Y."/>
            <person name="Zwiers L.-H."/>
            <person name="Turgeon B."/>
            <person name="Goodwin S."/>
            <person name="Spatafora J."/>
            <person name="Crous P."/>
            <person name="Grigoriev I."/>
        </authorList>
    </citation>
    <scope>NUCLEOTIDE SEQUENCE</scope>
    <source>
        <strain evidence="1">CBS 130266</strain>
    </source>
</reference>
<protein>
    <submittedName>
        <fullName evidence="1">Uncharacterized protein</fullName>
    </submittedName>
</protein>
<evidence type="ECO:0000313" key="1">
    <source>
        <dbReference type="EMBL" id="KAF2434520.1"/>
    </source>
</evidence>